<dbReference type="Pfam" id="PF11199">
    <property type="entry name" value="DUF2891"/>
    <property type="match status" value="1"/>
</dbReference>
<sequence length="154" mass="17874">MELTQHQADAFARMPLTYLRQEYPNHIMHLLNDDGDVLPPRELHPIFYGCFDWHSAVHGYWLLLRCLRLYPELSCRDDIITLFADHLTPEKVAQELAYFNAPFRASFERPYGYGWLLALAQELKQSSLPQAAGWYQTLAPLTQDIRNRSGGLPQ</sequence>
<evidence type="ECO:0000313" key="2">
    <source>
        <dbReference type="Proteomes" id="UP000255106"/>
    </source>
</evidence>
<gene>
    <name evidence="1" type="ORF">NCTC10005_04605</name>
</gene>
<protein>
    <submittedName>
        <fullName evidence="1">Protein of uncharacterized function (DUF2891)</fullName>
    </submittedName>
</protein>
<proteinExistence type="predicted"/>
<dbReference type="AlphaFoldDB" id="A0A377M071"/>
<accession>A0A377M071</accession>
<evidence type="ECO:0000313" key="1">
    <source>
        <dbReference type="EMBL" id="STQ11824.1"/>
    </source>
</evidence>
<dbReference type="EMBL" id="UGJB01000004">
    <property type="protein sequence ID" value="STQ11824.1"/>
    <property type="molecule type" value="Genomic_DNA"/>
</dbReference>
<dbReference type="InterPro" id="IPR021365">
    <property type="entry name" value="DUF2891"/>
</dbReference>
<organism evidence="1 2">
    <name type="scientific">Enterobacter cloacae</name>
    <dbReference type="NCBI Taxonomy" id="550"/>
    <lineage>
        <taxon>Bacteria</taxon>
        <taxon>Pseudomonadati</taxon>
        <taxon>Pseudomonadota</taxon>
        <taxon>Gammaproteobacteria</taxon>
        <taxon>Enterobacterales</taxon>
        <taxon>Enterobacteriaceae</taxon>
        <taxon>Enterobacter</taxon>
        <taxon>Enterobacter cloacae complex</taxon>
    </lineage>
</organism>
<reference evidence="1 2" key="1">
    <citation type="submission" date="2018-06" db="EMBL/GenBank/DDBJ databases">
        <authorList>
            <consortium name="Pathogen Informatics"/>
            <person name="Doyle S."/>
        </authorList>
    </citation>
    <scope>NUCLEOTIDE SEQUENCE [LARGE SCALE GENOMIC DNA]</scope>
    <source>
        <strain evidence="1 2">NCTC10005</strain>
    </source>
</reference>
<dbReference type="Proteomes" id="UP000255106">
    <property type="component" value="Unassembled WGS sequence"/>
</dbReference>
<name>A0A377M071_ENTCL</name>